<dbReference type="GO" id="GO:0005576">
    <property type="term" value="C:extracellular region"/>
    <property type="evidence" value="ECO:0007669"/>
    <property type="project" value="InterPro"/>
</dbReference>
<evidence type="ECO:0000256" key="2">
    <source>
        <dbReference type="ARBA" id="ARBA00012513"/>
    </source>
</evidence>
<dbReference type="GO" id="GO:0006869">
    <property type="term" value="P:lipid transport"/>
    <property type="evidence" value="ECO:0007669"/>
    <property type="project" value="InterPro"/>
</dbReference>
<keyword evidence="15" id="KW-1185">Reference proteome</keyword>
<organism evidence="14 15">
    <name type="scientific">Xyrichtys novacula</name>
    <name type="common">Pearly razorfish</name>
    <name type="synonym">Hemipteronotus novacula</name>
    <dbReference type="NCBI Taxonomy" id="13765"/>
    <lineage>
        <taxon>Eukaryota</taxon>
        <taxon>Metazoa</taxon>
        <taxon>Chordata</taxon>
        <taxon>Craniata</taxon>
        <taxon>Vertebrata</taxon>
        <taxon>Euteleostomi</taxon>
        <taxon>Actinopterygii</taxon>
        <taxon>Neopterygii</taxon>
        <taxon>Teleostei</taxon>
        <taxon>Neoteleostei</taxon>
        <taxon>Acanthomorphata</taxon>
        <taxon>Eupercaria</taxon>
        <taxon>Labriformes</taxon>
        <taxon>Labridae</taxon>
        <taxon>Xyrichtys</taxon>
    </lineage>
</organism>
<feature type="compositionally biased region" description="Low complexity" evidence="11">
    <location>
        <begin position="390"/>
        <end position="400"/>
    </location>
</feature>
<dbReference type="GO" id="GO:0005524">
    <property type="term" value="F:ATP binding"/>
    <property type="evidence" value="ECO:0007669"/>
    <property type="project" value="UniProtKB-KW"/>
</dbReference>
<keyword evidence="12" id="KW-0812">Transmembrane</keyword>
<keyword evidence="4" id="KW-0808">Transferase</keyword>
<dbReference type="InterPro" id="IPR051131">
    <property type="entry name" value="NEK_Ser/Thr_kinase_NIMA"/>
</dbReference>
<accession>A0AAV1FRE2</accession>
<feature type="coiled-coil region" evidence="10">
    <location>
        <begin position="258"/>
        <end position="285"/>
    </location>
</feature>
<dbReference type="PANTHER" id="PTHR44899:SF3">
    <property type="entry name" value="SERINE_THREONINE-PROTEIN KINASE NEK1"/>
    <property type="match status" value="1"/>
</dbReference>
<name>A0AAV1FRE2_XYRNO</name>
<dbReference type="PANTHER" id="PTHR44899">
    <property type="entry name" value="CAMK FAMILY PROTEIN KINASE"/>
    <property type="match status" value="1"/>
</dbReference>
<dbReference type="InterPro" id="IPR008405">
    <property type="entry name" value="ApoL"/>
</dbReference>
<keyword evidence="12" id="KW-0472">Membrane</keyword>
<dbReference type="Proteomes" id="UP001178508">
    <property type="component" value="Chromosome 8"/>
</dbReference>
<dbReference type="Gene3D" id="1.10.510.10">
    <property type="entry name" value="Transferase(Phosphotransferase) domain 1"/>
    <property type="match status" value="1"/>
</dbReference>
<keyword evidence="5" id="KW-0547">Nucleotide-binding</keyword>
<feature type="compositionally biased region" description="Polar residues" evidence="11">
    <location>
        <begin position="401"/>
        <end position="411"/>
    </location>
</feature>
<dbReference type="GO" id="GO:0042157">
    <property type="term" value="P:lipoprotein metabolic process"/>
    <property type="evidence" value="ECO:0007669"/>
    <property type="project" value="InterPro"/>
</dbReference>
<evidence type="ECO:0000256" key="5">
    <source>
        <dbReference type="ARBA" id="ARBA00022741"/>
    </source>
</evidence>
<evidence type="ECO:0000256" key="11">
    <source>
        <dbReference type="SAM" id="MobiDB-lite"/>
    </source>
</evidence>
<dbReference type="Pfam" id="PF05461">
    <property type="entry name" value="ApoL"/>
    <property type="match status" value="1"/>
</dbReference>
<evidence type="ECO:0000259" key="13">
    <source>
        <dbReference type="PROSITE" id="PS50011"/>
    </source>
</evidence>
<evidence type="ECO:0000313" key="14">
    <source>
        <dbReference type="EMBL" id="CAJ1063114.1"/>
    </source>
</evidence>
<evidence type="ECO:0000256" key="1">
    <source>
        <dbReference type="ARBA" id="ARBA00010090"/>
    </source>
</evidence>
<feature type="transmembrane region" description="Helical" evidence="12">
    <location>
        <begin position="456"/>
        <end position="475"/>
    </location>
</feature>
<dbReference type="InterPro" id="IPR011009">
    <property type="entry name" value="Kinase-like_dom_sf"/>
</dbReference>
<dbReference type="InterPro" id="IPR000719">
    <property type="entry name" value="Prot_kinase_dom"/>
</dbReference>
<proteinExistence type="inferred from homology"/>
<dbReference type="EC" id="2.7.11.1" evidence="2"/>
<evidence type="ECO:0000256" key="7">
    <source>
        <dbReference type="ARBA" id="ARBA00022840"/>
    </source>
</evidence>
<protein>
    <recommendedName>
        <fullName evidence="2">non-specific serine/threonine protein kinase</fullName>
        <ecNumber evidence="2">2.7.11.1</ecNumber>
    </recommendedName>
</protein>
<evidence type="ECO:0000256" key="10">
    <source>
        <dbReference type="SAM" id="Coils"/>
    </source>
</evidence>
<dbReference type="AlphaFoldDB" id="A0AAV1FRE2"/>
<comment type="similarity">
    <text evidence="1">Belongs to the apolipoprotein L family.</text>
</comment>
<keyword evidence="6 14" id="KW-0418">Kinase</keyword>
<evidence type="ECO:0000256" key="4">
    <source>
        <dbReference type="ARBA" id="ARBA00022679"/>
    </source>
</evidence>
<evidence type="ECO:0000256" key="8">
    <source>
        <dbReference type="ARBA" id="ARBA00047899"/>
    </source>
</evidence>
<dbReference type="Pfam" id="PF00069">
    <property type="entry name" value="Pkinase"/>
    <property type="match status" value="1"/>
</dbReference>
<comment type="catalytic activity">
    <reaction evidence="9">
        <text>L-seryl-[protein] + ATP = O-phospho-L-seryl-[protein] + ADP + H(+)</text>
        <dbReference type="Rhea" id="RHEA:17989"/>
        <dbReference type="Rhea" id="RHEA-COMP:9863"/>
        <dbReference type="Rhea" id="RHEA-COMP:11604"/>
        <dbReference type="ChEBI" id="CHEBI:15378"/>
        <dbReference type="ChEBI" id="CHEBI:29999"/>
        <dbReference type="ChEBI" id="CHEBI:30616"/>
        <dbReference type="ChEBI" id="CHEBI:83421"/>
        <dbReference type="ChEBI" id="CHEBI:456216"/>
        <dbReference type="EC" id="2.7.11.1"/>
    </reaction>
</comment>
<dbReference type="PROSITE" id="PS50011">
    <property type="entry name" value="PROTEIN_KINASE_DOM"/>
    <property type="match status" value="1"/>
</dbReference>
<dbReference type="GO" id="GO:0008289">
    <property type="term" value="F:lipid binding"/>
    <property type="evidence" value="ECO:0007669"/>
    <property type="project" value="InterPro"/>
</dbReference>
<evidence type="ECO:0000313" key="15">
    <source>
        <dbReference type="Proteomes" id="UP001178508"/>
    </source>
</evidence>
<keyword evidence="3" id="KW-0723">Serine/threonine-protein kinase</keyword>
<dbReference type="GO" id="GO:0004674">
    <property type="term" value="F:protein serine/threonine kinase activity"/>
    <property type="evidence" value="ECO:0007669"/>
    <property type="project" value="UniProtKB-KW"/>
</dbReference>
<dbReference type="EMBL" id="OY660871">
    <property type="protein sequence ID" value="CAJ1063114.1"/>
    <property type="molecule type" value="Genomic_DNA"/>
</dbReference>
<evidence type="ECO:0000256" key="3">
    <source>
        <dbReference type="ARBA" id="ARBA00022527"/>
    </source>
</evidence>
<keyword evidence="7" id="KW-0067">ATP-binding</keyword>
<evidence type="ECO:0000256" key="12">
    <source>
        <dbReference type="SAM" id="Phobius"/>
    </source>
</evidence>
<comment type="catalytic activity">
    <reaction evidence="8">
        <text>L-threonyl-[protein] + ATP = O-phospho-L-threonyl-[protein] + ADP + H(+)</text>
        <dbReference type="Rhea" id="RHEA:46608"/>
        <dbReference type="Rhea" id="RHEA-COMP:11060"/>
        <dbReference type="Rhea" id="RHEA-COMP:11605"/>
        <dbReference type="ChEBI" id="CHEBI:15378"/>
        <dbReference type="ChEBI" id="CHEBI:30013"/>
        <dbReference type="ChEBI" id="CHEBI:30616"/>
        <dbReference type="ChEBI" id="CHEBI:61977"/>
        <dbReference type="ChEBI" id="CHEBI:456216"/>
        <dbReference type="EC" id="2.7.11.1"/>
    </reaction>
</comment>
<evidence type="ECO:0000256" key="9">
    <source>
        <dbReference type="ARBA" id="ARBA00048679"/>
    </source>
</evidence>
<feature type="region of interest" description="Disordered" evidence="11">
    <location>
        <begin position="390"/>
        <end position="419"/>
    </location>
</feature>
<dbReference type="SUPFAM" id="SSF56112">
    <property type="entry name" value="Protein kinase-like (PK-like)"/>
    <property type="match status" value="1"/>
</dbReference>
<keyword evidence="10" id="KW-0175">Coiled coil</keyword>
<keyword evidence="12" id="KW-1133">Transmembrane helix</keyword>
<feature type="domain" description="Protein kinase" evidence="13">
    <location>
        <begin position="1"/>
        <end position="253"/>
    </location>
</feature>
<reference evidence="14" key="1">
    <citation type="submission" date="2023-08" db="EMBL/GenBank/DDBJ databases">
        <authorList>
            <person name="Alioto T."/>
            <person name="Alioto T."/>
            <person name="Gomez Garrido J."/>
        </authorList>
    </citation>
    <scope>NUCLEOTIDE SEQUENCE</scope>
</reference>
<gene>
    <name evidence="14" type="ORF">XNOV1_A022687</name>
</gene>
<sequence>MGQGQSLLQRHGYTFEKQTENGLIAIKDDERFLITKQISENLRILDEVEILKEAQHPHTISIKDFICYTLQDKSDQLTTFYVVTKYCEGGNLANKIRRKSNEESEALDWIAEICVALKVIHEKNILHENVIPQNIFFTEFGKLCLGGFWKAKESSKDAQDIRYLAPEVFRNRNYDEKSEIWSLGCILYELCTQKQAFSATTTANLVSKILCGPTPCLDDEKYSSQFHKLLSDMLNKDPASRPTAGDILGRAIILKSLLKKSKTTVEFLQTQLAKLEEVAGSLEQVHKGTTIASLTGGVIGAAGGITTIVGLILAPFTLGASLIVTGIGVGVGAVGGVTAGASNVTNMVNQSSNRQAVKNILKEFDEKINAVNIWLTEICQRLEILRERLSSQPPSEDSSSNMGQQADSSNMGQQAGGAARLGKGLGTAAELARHLSVANMGRIAAQASRSVRVAEAATGVLSGLFLAFDVVFIAMDAREIHRIRQTQADGETSSEILKFVQSVRKAAKELQEILDGFMDTVSEVKFLEQLSK</sequence>
<evidence type="ECO:0000256" key="6">
    <source>
        <dbReference type="ARBA" id="ARBA00022777"/>
    </source>
</evidence>